<keyword evidence="7" id="KW-0482">Metalloprotease</keyword>
<evidence type="ECO:0000256" key="3">
    <source>
        <dbReference type="ARBA" id="ARBA00022670"/>
    </source>
</evidence>
<dbReference type="InterPro" id="IPR054512">
    <property type="entry name" value="NMB0315-like_N"/>
</dbReference>
<dbReference type="PANTHER" id="PTHR21666">
    <property type="entry name" value="PEPTIDASE-RELATED"/>
    <property type="match status" value="1"/>
</dbReference>
<dbReference type="EMBL" id="SGXC01000004">
    <property type="protein sequence ID" value="RZS77082.1"/>
    <property type="molecule type" value="Genomic_DNA"/>
</dbReference>
<dbReference type="Pfam" id="PF01551">
    <property type="entry name" value="Peptidase_M23"/>
    <property type="match status" value="1"/>
</dbReference>
<evidence type="ECO:0000256" key="5">
    <source>
        <dbReference type="ARBA" id="ARBA00022801"/>
    </source>
</evidence>
<dbReference type="InterPro" id="IPR011055">
    <property type="entry name" value="Dup_hybrid_motif"/>
</dbReference>
<dbReference type="InterPro" id="IPR016047">
    <property type="entry name" value="M23ase_b-sheet_dom"/>
</dbReference>
<dbReference type="Pfam" id="PF22310">
    <property type="entry name" value="NMB0315_dom_I"/>
    <property type="match status" value="1"/>
</dbReference>
<evidence type="ECO:0000259" key="8">
    <source>
        <dbReference type="Pfam" id="PF01551"/>
    </source>
</evidence>
<dbReference type="InterPro" id="IPR045834">
    <property type="entry name" value="Csd3_N2"/>
</dbReference>
<comment type="subcellular location">
    <subcellularLocation>
        <location evidence="2">Cell envelope</location>
    </subcellularLocation>
</comment>
<dbReference type="GO" id="GO:0004222">
    <property type="term" value="F:metalloendopeptidase activity"/>
    <property type="evidence" value="ECO:0007669"/>
    <property type="project" value="TreeGrafter"/>
</dbReference>
<dbReference type="RefSeq" id="WP_242621651.1">
    <property type="nucleotide sequence ID" value="NZ_SGXC01000004.1"/>
</dbReference>
<evidence type="ECO:0000256" key="7">
    <source>
        <dbReference type="ARBA" id="ARBA00023049"/>
    </source>
</evidence>
<evidence type="ECO:0000256" key="4">
    <source>
        <dbReference type="ARBA" id="ARBA00022723"/>
    </source>
</evidence>
<dbReference type="PANTHER" id="PTHR21666:SF288">
    <property type="entry name" value="CELL DIVISION PROTEIN YTFB"/>
    <property type="match status" value="1"/>
</dbReference>
<dbReference type="SUPFAM" id="SSF51261">
    <property type="entry name" value="Duplicated hybrid motif"/>
    <property type="match status" value="1"/>
</dbReference>
<feature type="domain" description="DD-carboxypeptidase/endopeptidase Mpg-like N-terminal" evidence="10">
    <location>
        <begin position="103"/>
        <end position="163"/>
    </location>
</feature>
<dbReference type="GO" id="GO:0006508">
    <property type="term" value="P:proteolysis"/>
    <property type="evidence" value="ECO:0007669"/>
    <property type="project" value="UniProtKB-KW"/>
</dbReference>
<comment type="cofactor">
    <cofactor evidence="1">
        <name>Zn(2+)</name>
        <dbReference type="ChEBI" id="CHEBI:29105"/>
    </cofactor>
</comment>
<evidence type="ECO:0000256" key="1">
    <source>
        <dbReference type="ARBA" id="ARBA00001947"/>
    </source>
</evidence>
<keyword evidence="12" id="KW-1185">Reference proteome</keyword>
<organism evidence="11 12">
    <name type="scientific">Pigmentiphaga kullae</name>
    <dbReference type="NCBI Taxonomy" id="151784"/>
    <lineage>
        <taxon>Bacteria</taxon>
        <taxon>Pseudomonadati</taxon>
        <taxon>Pseudomonadota</taxon>
        <taxon>Betaproteobacteria</taxon>
        <taxon>Burkholderiales</taxon>
        <taxon>Alcaligenaceae</taxon>
        <taxon>Pigmentiphaga</taxon>
    </lineage>
</organism>
<evidence type="ECO:0000313" key="12">
    <source>
        <dbReference type="Proteomes" id="UP000292445"/>
    </source>
</evidence>
<dbReference type="Gene3D" id="3.10.450.350">
    <property type="match status" value="2"/>
</dbReference>
<comment type="caution">
    <text evidence="11">The sequence shown here is derived from an EMBL/GenBank/DDBJ whole genome shotgun (WGS) entry which is preliminary data.</text>
</comment>
<gene>
    <name evidence="11" type="ORF">EV675_5808</name>
</gene>
<keyword evidence="4" id="KW-0479">Metal-binding</keyword>
<evidence type="ECO:0000313" key="11">
    <source>
        <dbReference type="EMBL" id="RZS77082.1"/>
    </source>
</evidence>
<sequence>MNRKFSGIAGAMLKRIAAAVQQTLSRITSHPATLTITSSPLKRRIVIGTGAAGLFVTAAAIGVAPLAPDASTLPTTRIVESLALPDLSEQVAEQEAKAPDFIREERVQRGDSVATLLNRLGVDDPELERFIRTSPDARSFYQLYPGRVVQASTDALGEVRWLRYIHTPGAESGDKVVSRMLQIERSAQGLSARDVQLDTERETRIAHGEIYSSLFGATDAADIPDSVATQIAEILSGDIDFHRDLRRGDHFNVVYETYTHQGNYVRAGKVIALEFVNKGTPYQAVWFDQQPGVSGGYYTFDGKSLRKAFLRAPMEFTRVTSGFSRRFHPILKTWREHKGVDYGAPTGTPIRSTADGTIDFIGRQNGYGNVVVVRHHGQYSTLYAHMSAFAPGLAKGARVSQGQFIGRVGSTGWATGPHLHYEFRIAGKPVDPLTVALPQAPELNARGLALFKQQTDPLRHQMSLLAQLKDYSMPAGDTSLASQ</sequence>
<dbReference type="Gene3D" id="2.70.70.10">
    <property type="entry name" value="Glucose Permease (Domain IIA)"/>
    <property type="match status" value="1"/>
</dbReference>
<accession>A0A4V2F2C8</accession>
<name>A0A4V2F2C8_9BURK</name>
<dbReference type="GO" id="GO:0030313">
    <property type="term" value="C:cell envelope"/>
    <property type="evidence" value="ECO:0007669"/>
    <property type="project" value="UniProtKB-SubCell"/>
</dbReference>
<evidence type="ECO:0000259" key="9">
    <source>
        <dbReference type="Pfam" id="PF19425"/>
    </source>
</evidence>
<evidence type="ECO:0000256" key="6">
    <source>
        <dbReference type="ARBA" id="ARBA00022833"/>
    </source>
</evidence>
<dbReference type="InterPro" id="IPR050570">
    <property type="entry name" value="Cell_wall_metabolism_enzyme"/>
</dbReference>
<keyword evidence="3" id="KW-0645">Protease</keyword>
<evidence type="ECO:0000259" key="10">
    <source>
        <dbReference type="Pfam" id="PF22310"/>
    </source>
</evidence>
<feature type="domain" description="Csd3-like second N-terminal" evidence="9">
    <location>
        <begin position="202"/>
        <end position="323"/>
    </location>
</feature>
<feature type="domain" description="M23ase beta-sheet core" evidence="8">
    <location>
        <begin position="336"/>
        <end position="432"/>
    </location>
</feature>
<evidence type="ECO:0000256" key="2">
    <source>
        <dbReference type="ARBA" id="ARBA00004196"/>
    </source>
</evidence>
<dbReference type="CDD" id="cd12797">
    <property type="entry name" value="M23_peptidase"/>
    <property type="match status" value="1"/>
</dbReference>
<keyword evidence="6" id="KW-0862">Zinc</keyword>
<keyword evidence="5 11" id="KW-0378">Hydrolase</keyword>
<proteinExistence type="predicted"/>
<protein>
    <submittedName>
        <fullName evidence="11">Murein DD-endopeptidase MepM/ murein hydrolase activator NlpD</fullName>
    </submittedName>
</protein>
<dbReference type="GO" id="GO:0046872">
    <property type="term" value="F:metal ion binding"/>
    <property type="evidence" value="ECO:0007669"/>
    <property type="project" value="UniProtKB-KW"/>
</dbReference>
<reference evidence="11 12" key="1">
    <citation type="submission" date="2019-02" db="EMBL/GenBank/DDBJ databases">
        <title>Genomic Encyclopedia of Type Strains, Phase IV (KMG-IV): sequencing the most valuable type-strain genomes for metagenomic binning, comparative biology and taxonomic classification.</title>
        <authorList>
            <person name="Goeker M."/>
        </authorList>
    </citation>
    <scope>NUCLEOTIDE SEQUENCE [LARGE SCALE GENOMIC DNA]</scope>
    <source>
        <strain evidence="11 12">K24</strain>
    </source>
</reference>
<dbReference type="Pfam" id="PF19425">
    <property type="entry name" value="Csd3_N2"/>
    <property type="match status" value="1"/>
</dbReference>
<dbReference type="AlphaFoldDB" id="A0A4V2F2C8"/>
<dbReference type="Proteomes" id="UP000292445">
    <property type="component" value="Unassembled WGS sequence"/>
</dbReference>